<gene>
    <name evidence="1" type="ORF">POCTA_138.1.T0230004</name>
</gene>
<dbReference type="AlphaFoldDB" id="A0A8S1TBJ2"/>
<sequence length="52" mass="6086">MKISQFLEVLTVLLNFGKKQSVGIFTLFQMDIQEIFKAESEFRKKSINLMCL</sequence>
<accession>A0A8S1TBJ2</accession>
<name>A0A8S1TBJ2_PAROT</name>
<keyword evidence="2" id="KW-1185">Reference proteome</keyword>
<dbReference type="Proteomes" id="UP000683925">
    <property type="component" value="Unassembled WGS sequence"/>
</dbReference>
<organism evidence="1 2">
    <name type="scientific">Paramecium octaurelia</name>
    <dbReference type="NCBI Taxonomy" id="43137"/>
    <lineage>
        <taxon>Eukaryota</taxon>
        <taxon>Sar</taxon>
        <taxon>Alveolata</taxon>
        <taxon>Ciliophora</taxon>
        <taxon>Intramacronucleata</taxon>
        <taxon>Oligohymenophorea</taxon>
        <taxon>Peniculida</taxon>
        <taxon>Parameciidae</taxon>
        <taxon>Paramecium</taxon>
    </lineage>
</organism>
<evidence type="ECO:0000313" key="2">
    <source>
        <dbReference type="Proteomes" id="UP000683925"/>
    </source>
</evidence>
<comment type="caution">
    <text evidence="1">The sequence shown here is derived from an EMBL/GenBank/DDBJ whole genome shotgun (WGS) entry which is preliminary data.</text>
</comment>
<proteinExistence type="predicted"/>
<protein>
    <submittedName>
        <fullName evidence="1">Uncharacterized protein</fullName>
    </submittedName>
</protein>
<dbReference type="EMBL" id="CAJJDP010000023">
    <property type="protein sequence ID" value="CAD8149820.1"/>
    <property type="molecule type" value="Genomic_DNA"/>
</dbReference>
<evidence type="ECO:0000313" key="1">
    <source>
        <dbReference type="EMBL" id="CAD8149820.1"/>
    </source>
</evidence>
<reference evidence="1" key="1">
    <citation type="submission" date="2021-01" db="EMBL/GenBank/DDBJ databases">
        <authorList>
            <consortium name="Genoscope - CEA"/>
            <person name="William W."/>
        </authorList>
    </citation>
    <scope>NUCLEOTIDE SEQUENCE</scope>
</reference>